<proteinExistence type="predicted"/>
<gene>
    <name evidence="1" type="ORF">ILUMI_21901</name>
</gene>
<evidence type="ECO:0000313" key="2">
    <source>
        <dbReference type="Proteomes" id="UP000801492"/>
    </source>
</evidence>
<dbReference type="AlphaFoldDB" id="A0A8K0FXN3"/>
<keyword evidence="2" id="KW-1185">Reference proteome</keyword>
<dbReference type="OrthoDB" id="6744998at2759"/>
<comment type="caution">
    <text evidence="1">The sequence shown here is derived from an EMBL/GenBank/DDBJ whole genome shotgun (WGS) entry which is preliminary data.</text>
</comment>
<sequence length="415" mass="47993">MKTEHVTAETLTGGFPPLIPVMSDQVLESMVTHLVRCTCDNVTDCPKSNEKGATEEKDFPIKQRELDDCNEEDEGKTPMKWDSILKDFLSRCPRLCTDEPLKQTIPLGAARWRETNDRQVLAPLDLTDNIIAGNLDMSRKRKAEVPNSIWIPNKRIKVEDTVKLKLCSVVVKRAPLNILSFQYKNANIKSYVKLYDFFKEVPQTKQDEKEVSKNEYMGFLNLDSKEPCDPNQLSLVKTSHPTKLSNFPQIPFSSDYGRLLLARERHCLPQEVALRKIDRMEWYLKGTAPVLRNNNNNNNYYYNNNNNIFINNPDFIIYDRKVRNLHLYKFPKRQFHQKHQTLYQSLIKYVCKPVCVHLEKLDITPYLAKPKDVIANGNVTTTAPTDTDDVEIINIEIKEIPSIENNEQECVDDSK</sequence>
<evidence type="ECO:0000313" key="1">
    <source>
        <dbReference type="EMBL" id="KAF2884280.1"/>
    </source>
</evidence>
<dbReference type="Proteomes" id="UP000801492">
    <property type="component" value="Unassembled WGS sequence"/>
</dbReference>
<reference evidence="1" key="1">
    <citation type="submission" date="2019-08" db="EMBL/GenBank/DDBJ databases">
        <title>The genome of the North American firefly Photinus pyralis.</title>
        <authorList>
            <consortium name="Photinus pyralis genome working group"/>
            <person name="Fallon T.R."/>
            <person name="Sander Lower S.E."/>
            <person name="Weng J.-K."/>
        </authorList>
    </citation>
    <scope>NUCLEOTIDE SEQUENCE</scope>
    <source>
        <strain evidence="1">TRF0915ILg1</strain>
        <tissue evidence="1">Whole body</tissue>
    </source>
</reference>
<accession>A0A8K0FXN3</accession>
<organism evidence="1 2">
    <name type="scientific">Ignelater luminosus</name>
    <name type="common">Cucubano</name>
    <name type="synonym">Pyrophorus luminosus</name>
    <dbReference type="NCBI Taxonomy" id="2038154"/>
    <lineage>
        <taxon>Eukaryota</taxon>
        <taxon>Metazoa</taxon>
        <taxon>Ecdysozoa</taxon>
        <taxon>Arthropoda</taxon>
        <taxon>Hexapoda</taxon>
        <taxon>Insecta</taxon>
        <taxon>Pterygota</taxon>
        <taxon>Neoptera</taxon>
        <taxon>Endopterygota</taxon>
        <taxon>Coleoptera</taxon>
        <taxon>Polyphaga</taxon>
        <taxon>Elateriformia</taxon>
        <taxon>Elateroidea</taxon>
        <taxon>Elateridae</taxon>
        <taxon>Agrypninae</taxon>
        <taxon>Pyrophorini</taxon>
        <taxon>Ignelater</taxon>
    </lineage>
</organism>
<protein>
    <submittedName>
        <fullName evidence="1">Uncharacterized protein</fullName>
    </submittedName>
</protein>
<name>A0A8K0FXN3_IGNLU</name>
<dbReference type="EMBL" id="VTPC01090205">
    <property type="protein sequence ID" value="KAF2884280.1"/>
    <property type="molecule type" value="Genomic_DNA"/>
</dbReference>